<proteinExistence type="predicted"/>
<dbReference type="InterPro" id="IPR027417">
    <property type="entry name" value="P-loop_NTPase"/>
</dbReference>
<dbReference type="RefSeq" id="WP_203196272.1">
    <property type="nucleotide sequence ID" value="NZ_CP063362.1"/>
</dbReference>
<organism evidence="5 6">
    <name type="scientific">Xanthobacter dioxanivorans</name>
    <dbReference type="NCBI Taxonomy" id="2528964"/>
    <lineage>
        <taxon>Bacteria</taxon>
        <taxon>Pseudomonadati</taxon>
        <taxon>Pseudomonadota</taxon>
        <taxon>Alphaproteobacteria</taxon>
        <taxon>Hyphomicrobiales</taxon>
        <taxon>Xanthobacteraceae</taxon>
        <taxon>Xanthobacter</taxon>
    </lineage>
</organism>
<evidence type="ECO:0000256" key="1">
    <source>
        <dbReference type="ARBA" id="ARBA00022448"/>
    </source>
</evidence>
<dbReference type="KEGG" id="xdi:EZH22_14485"/>
<dbReference type="PANTHER" id="PTHR45772">
    <property type="entry name" value="CONSERVED COMPONENT OF ABC TRANSPORTER FOR NATURAL AMINO ACIDS-RELATED"/>
    <property type="match status" value="1"/>
</dbReference>
<dbReference type="Pfam" id="PF12399">
    <property type="entry name" value="BCA_ABC_TP_C"/>
    <property type="match status" value="1"/>
</dbReference>
<dbReference type="PROSITE" id="PS50893">
    <property type="entry name" value="ABC_TRANSPORTER_2"/>
    <property type="match status" value="1"/>
</dbReference>
<dbReference type="GO" id="GO:1903806">
    <property type="term" value="P:L-isoleucine import across plasma membrane"/>
    <property type="evidence" value="ECO:0007669"/>
    <property type="project" value="TreeGrafter"/>
</dbReference>
<name>A0A974PUJ1_9HYPH</name>
<keyword evidence="3 5" id="KW-0067">ATP-binding</keyword>
<dbReference type="GO" id="GO:1903805">
    <property type="term" value="P:L-valine import across plasma membrane"/>
    <property type="evidence" value="ECO:0007669"/>
    <property type="project" value="TreeGrafter"/>
</dbReference>
<dbReference type="GO" id="GO:0005304">
    <property type="term" value="F:L-valine transmembrane transporter activity"/>
    <property type="evidence" value="ECO:0007669"/>
    <property type="project" value="TreeGrafter"/>
</dbReference>
<dbReference type="CDD" id="cd03219">
    <property type="entry name" value="ABC_Mj1267_LivG_branched"/>
    <property type="match status" value="1"/>
</dbReference>
<keyword evidence="2" id="KW-0547">Nucleotide-binding</keyword>
<evidence type="ECO:0000259" key="4">
    <source>
        <dbReference type="PROSITE" id="PS50893"/>
    </source>
</evidence>
<dbReference type="GO" id="GO:0042941">
    <property type="term" value="P:D-alanine transmembrane transport"/>
    <property type="evidence" value="ECO:0007669"/>
    <property type="project" value="TreeGrafter"/>
</dbReference>
<dbReference type="InterPro" id="IPR032823">
    <property type="entry name" value="BCA_ABC_TP_C"/>
</dbReference>
<reference evidence="5 6" key="1">
    <citation type="submission" date="2020-10" db="EMBL/GenBank/DDBJ databases">
        <title>Degradation of 1,4-Dioxane by Xanthobacter sp. YN2, via a Novel Group-2 Soluble Di-Iron Monooxygenase.</title>
        <authorList>
            <person name="Ma F."/>
            <person name="Wang Y."/>
            <person name="Yang J."/>
            <person name="Guo H."/>
            <person name="Su D."/>
            <person name="Yu L."/>
        </authorList>
    </citation>
    <scope>NUCLEOTIDE SEQUENCE [LARGE SCALE GENOMIC DNA]</scope>
    <source>
        <strain evidence="5 6">YN2</strain>
    </source>
</reference>
<evidence type="ECO:0000256" key="3">
    <source>
        <dbReference type="ARBA" id="ARBA00022840"/>
    </source>
</evidence>
<dbReference type="GO" id="GO:0005886">
    <property type="term" value="C:plasma membrane"/>
    <property type="evidence" value="ECO:0007669"/>
    <property type="project" value="TreeGrafter"/>
</dbReference>
<dbReference type="SUPFAM" id="SSF52540">
    <property type="entry name" value="P-loop containing nucleoside triphosphate hydrolases"/>
    <property type="match status" value="1"/>
</dbReference>
<dbReference type="InterPro" id="IPR003439">
    <property type="entry name" value="ABC_transporter-like_ATP-bd"/>
</dbReference>
<feature type="domain" description="ABC transporter" evidence="4">
    <location>
        <begin position="9"/>
        <end position="256"/>
    </location>
</feature>
<dbReference type="Pfam" id="PF00005">
    <property type="entry name" value="ABC_tran"/>
    <property type="match status" value="1"/>
</dbReference>
<dbReference type="GO" id="GO:0015192">
    <property type="term" value="F:L-phenylalanine transmembrane transporter activity"/>
    <property type="evidence" value="ECO:0007669"/>
    <property type="project" value="TreeGrafter"/>
</dbReference>
<dbReference type="Gene3D" id="3.40.50.300">
    <property type="entry name" value="P-loop containing nucleotide triphosphate hydrolases"/>
    <property type="match status" value="1"/>
</dbReference>
<evidence type="ECO:0000256" key="2">
    <source>
        <dbReference type="ARBA" id="ARBA00022741"/>
    </source>
</evidence>
<dbReference type="AlphaFoldDB" id="A0A974PUJ1"/>
<dbReference type="GO" id="GO:0016887">
    <property type="term" value="F:ATP hydrolysis activity"/>
    <property type="evidence" value="ECO:0007669"/>
    <property type="project" value="InterPro"/>
</dbReference>
<keyword evidence="6" id="KW-1185">Reference proteome</keyword>
<sequence>MNGGPTSLLDVSDIGIAFGGLKAVDRVSFKVEAGQVFSIIGPNGDGKTTLFNLVTGIYRASQGKVRLAGEDITGLAPHLLVRRGMARTFQNLQVFFRMSAVENVMVGCHLSERTSFLADLLGLPAVGRQNRVTRERAMELLDKVGLAPLADASAGALPYGALKRLEIARALAASPKILLLDEPAAGCNPVETEAMDHLIADIARSGVAVVLIEHDMKLVMKISDRVLVLAQGRPLAEGPPRAVRDNPDVIAAYLGDHGAREADRAHG</sequence>
<dbReference type="PANTHER" id="PTHR45772:SF7">
    <property type="entry name" value="AMINO ACID ABC TRANSPORTER ATP-BINDING PROTEIN"/>
    <property type="match status" value="1"/>
</dbReference>
<dbReference type="FunFam" id="3.40.50.300:FF:000421">
    <property type="entry name" value="Branched-chain amino acid ABC transporter ATP-binding protein"/>
    <property type="match status" value="1"/>
</dbReference>
<dbReference type="GO" id="GO:0015808">
    <property type="term" value="P:L-alanine transport"/>
    <property type="evidence" value="ECO:0007669"/>
    <property type="project" value="TreeGrafter"/>
</dbReference>
<dbReference type="GO" id="GO:0015188">
    <property type="term" value="F:L-isoleucine transmembrane transporter activity"/>
    <property type="evidence" value="ECO:0007669"/>
    <property type="project" value="TreeGrafter"/>
</dbReference>
<protein>
    <submittedName>
        <fullName evidence="5">ABC transporter ATP-binding protein</fullName>
    </submittedName>
</protein>
<dbReference type="GO" id="GO:0005524">
    <property type="term" value="F:ATP binding"/>
    <property type="evidence" value="ECO:0007669"/>
    <property type="project" value="UniProtKB-KW"/>
</dbReference>
<dbReference type="InterPro" id="IPR051120">
    <property type="entry name" value="ABC_AA/LPS_Transport"/>
</dbReference>
<gene>
    <name evidence="5" type="ORF">EZH22_14485</name>
</gene>
<keyword evidence="1" id="KW-0813">Transport</keyword>
<accession>A0A974PUJ1</accession>
<dbReference type="EMBL" id="CP063362">
    <property type="protein sequence ID" value="QRG09350.1"/>
    <property type="molecule type" value="Genomic_DNA"/>
</dbReference>
<dbReference type="InterPro" id="IPR003593">
    <property type="entry name" value="AAA+_ATPase"/>
</dbReference>
<dbReference type="Proteomes" id="UP000596427">
    <property type="component" value="Chromosome"/>
</dbReference>
<evidence type="ECO:0000313" key="5">
    <source>
        <dbReference type="EMBL" id="QRG09350.1"/>
    </source>
</evidence>
<dbReference type="SMART" id="SM00382">
    <property type="entry name" value="AAA"/>
    <property type="match status" value="1"/>
</dbReference>
<evidence type="ECO:0000313" key="6">
    <source>
        <dbReference type="Proteomes" id="UP000596427"/>
    </source>
</evidence>